<gene>
    <name evidence="1" type="ORF">C1A40_02910</name>
</gene>
<dbReference type="AlphaFoldDB" id="A0A2I7SF26"/>
<keyword evidence="2" id="KW-1185">Reference proteome</keyword>
<dbReference type="Proteomes" id="UP000236592">
    <property type="component" value="Chromosome"/>
</dbReference>
<dbReference type="KEGG" id="taj:C1A40_02910"/>
<proteinExistence type="predicted"/>
<accession>A0A2I7SF26</accession>
<name>A0A2I7SF26_9FLAO</name>
<sequence>MQDTPTPKTTRKSNNVSEKEWCKLMFEWTSWLRQTNISLRYYLKIDPYTLTEKEWAMRVVELQWIRLEENKQHQK</sequence>
<reference evidence="2" key="1">
    <citation type="submission" date="2018-01" db="EMBL/GenBank/DDBJ databases">
        <title>Complete genome of Tamlana sp. UJ94.</title>
        <authorList>
            <person name="Jung J."/>
            <person name="Chung D."/>
            <person name="Bae S.S."/>
            <person name="Baek K."/>
        </authorList>
    </citation>
    <scope>NUCLEOTIDE SEQUENCE [LARGE SCALE GENOMIC DNA]</scope>
    <source>
        <strain evidence="2">UJ94</strain>
    </source>
</reference>
<dbReference type="OrthoDB" id="1449487at2"/>
<evidence type="ECO:0000313" key="2">
    <source>
        <dbReference type="Proteomes" id="UP000236592"/>
    </source>
</evidence>
<protein>
    <submittedName>
        <fullName evidence="1">Uncharacterized protein</fullName>
    </submittedName>
</protein>
<organism evidence="1 2">
    <name type="scientific">Pseudotamlana carrageenivorans</name>
    <dbReference type="NCBI Taxonomy" id="2069432"/>
    <lineage>
        <taxon>Bacteria</taxon>
        <taxon>Pseudomonadati</taxon>
        <taxon>Bacteroidota</taxon>
        <taxon>Flavobacteriia</taxon>
        <taxon>Flavobacteriales</taxon>
        <taxon>Flavobacteriaceae</taxon>
        <taxon>Pseudotamlana</taxon>
    </lineage>
</organism>
<evidence type="ECO:0000313" key="1">
    <source>
        <dbReference type="EMBL" id="AUS04485.1"/>
    </source>
</evidence>
<dbReference type="EMBL" id="CP025938">
    <property type="protein sequence ID" value="AUS04485.1"/>
    <property type="molecule type" value="Genomic_DNA"/>
</dbReference>